<reference evidence="1 2" key="1">
    <citation type="submission" date="2015-10" db="EMBL/GenBank/DDBJ databases">
        <title>Full genome of DAOMC 229536 Phialocephala scopiformis, a fungal endophyte of spruce producing the potent anti-insectan compound rugulosin.</title>
        <authorList>
            <consortium name="DOE Joint Genome Institute"/>
            <person name="Walker A.K."/>
            <person name="Frasz S.L."/>
            <person name="Seifert K.A."/>
            <person name="Miller J.D."/>
            <person name="Mondo S.J."/>
            <person name="Labutti K."/>
            <person name="Lipzen A."/>
            <person name="Dockter R."/>
            <person name="Kennedy M."/>
            <person name="Grigoriev I.V."/>
            <person name="Spatafora J.W."/>
        </authorList>
    </citation>
    <scope>NUCLEOTIDE SEQUENCE [LARGE SCALE GENOMIC DNA]</scope>
    <source>
        <strain evidence="1 2">CBS 120377</strain>
    </source>
</reference>
<sequence>MPTRLFTLSTLVDRSKPHTSRSLVGLFIQQGLGISSPHFLAGTHPTHLFKQSKLVSATVPLLFSRISAHRYLDTKEKMRDSATKLCEACVKIDPRKIVRLDLKKLGKSLEKGILIAKLGSRVSSPPTNGCDLCMFFYQNRYEEEDYEEEQTSSEFDEEYRGRY</sequence>
<evidence type="ECO:0000313" key="2">
    <source>
        <dbReference type="Proteomes" id="UP000070700"/>
    </source>
</evidence>
<dbReference type="AlphaFoldDB" id="A0A194X4U8"/>
<accession>A0A194X4U8</accession>
<organism evidence="1 2">
    <name type="scientific">Mollisia scopiformis</name>
    <name type="common">Conifer needle endophyte fungus</name>
    <name type="synonym">Phialocephala scopiformis</name>
    <dbReference type="NCBI Taxonomy" id="149040"/>
    <lineage>
        <taxon>Eukaryota</taxon>
        <taxon>Fungi</taxon>
        <taxon>Dikarya</taxon>
        <taxon>Ascomycota</taxon>
        <taxon>Pezizomycotina</taxon>
        <taxon>Leotiomycetes</taxon>
        <taxon>Helotiales</taxon>
        <taxon>Mollisiaceae</taxon>
        <taxon>Mollisia</taxon>
    </lineage>
</organism>
<name>A0A194X4U8_MOLSC</name>
<gene>
    <name evidence="1" type="ORF">LY89DRAFT_719810</name>
</gene>
<dbReference type="GeneID" id="28828250"/>
<dbReference type="KEGG" id="psco:LY89DRAFT_719810"/>
<dbReference type="InParanoid" id="A0A194X4U8"/>
<proteinExistence type="predicted"/>
<protein>
    <submittedName>
        <fullName evidence="1">Uncharacterized protein</fullName>
    </submittedName>
</protein>
<dbReference type="EMBL" id="KQ947418">
    <property type="protein sequence ID" value="KUJ15201.1"/>
    <property type="molecule type" value="Genomic_DNA"/>
</dbReference>
<dbReference type="Proteomes" id="UP000070700">
    <property type="component" value="Unassembled WGS sequence"/>
</dbReference>
<dbReference type="RefSeq" id="XP_018069556.1">
    <property type="nucleotide sequence ID" value="XM_018218524.1"/>
</dbReference>
<evidence type="ECO:0000313" key="1">
    <source>
        <dbReference type="EMBL" id="KUJ15201.1"/>
    </source>
</evidence>
<keyword evidence="2" id="KW-1185">Reference proteome</keyword>